<sequence length="92" mass="10892">MTNYKWGPVPERQTPRRRCDRLRGTKSRPEEDVHFCGNQRGHFPQLFPKEPIDVFAIREVPKYQTVLIAVVEQELTNMDEARRITLKTILIE</sequence>
<dbReference type="EMBL" id="JYDI01001105">
    <property type="protein sequence ID" value="KRY41272.1"/>
    <property type="molecule type" value="Genomic_DNA"/>
</dbReference>
<name>A0A0V1BWG3_TRIBR</name>
<evidence type="ECO:0000256" key="1">
    <source>
        <dbReference type="SAM" id="MobiDB-lite"/>
    </source>
</evidence>
<proteinExistence type="predicted"/>
<gene>
    <name evidence="2" type="ORF">T03_4844</name>
</gene>
<organism evidence="2 3">
    <name type="scientific">Trichinella britovi</name>
    <name type="common">Parasitic roundworm</name>
    <dbReference type="NCBI Taxonomy" id="45882"/>
    <lineage>
        <taxon>Eukaryota</taxon>
        <taxon>Metazoa</taxon>
        <taxon>Ecdysozoa</taxon>
        <taxon>Nematoda</taxon>
        <taxon>Enoplea</taxon>
        <taxon>Dorylaimia</taxon>
        <taxon>Trichinellida</taxon>
        <taxon>Trichinellidae</taxon>
        <taxon>Trichinella</taxon>
    </lineage>
</organism>
<dbReference type="Proteomes" id="UP000054653">
    <property type="component" value="Unassembled WGS sequence"/>
</dbReference>
<comment type="caution">
    <text evidence="2">The sequence shown here is derived from an EMBL/GenBank/DDBJ whole genome shotgun (WGS) entry which is preliminary data.</text>
</comment>
<feature type="region of interest" description="Disordered" evidence="1">
    <location>
        <begin position="1"/>
        <end position="35"/>
    </location>
</feature>
<keyword evidence="3" id="KW-1185">Reference proteome</keyword>
<reference evidence="2 3" key="1">
    <citation type="submission" date="2015-01" db="EMBL/GenBank/DDBJ databases">
        <title>Evolution of Trichinella species and genotypes.</title>
        <authorList>
            <person name="Korhonen P.K."/>
            <person name="Edoardo P."/>
            <person name="Giuseppe L.R."/>
            <person name="Gasser R.B."/>
        </authorList>
    </citation>
    <scope>NUCLEOTIDE SEQUENCE [LARGE SCALE GENOMIC DNA]</scope>
    <source>
        <strain evidence="2">ISS120</strain>
    </source>
</reference>
<feature type="non-terminal residue" evidence="2">
    <location>
        <position position="92"/>
    </location>
</feature>
<feature type="compositionally biased region" description="Basic and acidic residues" evidence="1">
    <location>
        <begin position="21"/>
        <end position="34"/>
    </location>
</feature>
<evidence type="ECO:0000313" key="2">
    <source>
        <dbReference type="EMBL" id="KRY41272.1"/>
    </source>
</evidence>
<dbReference type="AlphaFoldDB" id="A0A0V1BWG3"/>
<evidence type="ECO:0000313" key="3">
    <source>
        <dbReference type="Proteomes" id="UP000054653"/>
    </source>
</evidence>
<accession>A0A0V1BWG3</accession>
<protein>
    <submittedName>
        <fullName evidence="2">Uncharacterized protein</fullName>
    </submittedName>
</protein>